<dbReference type="SMART" id="SM00382">
    <property type="entry name" value="AAA"/>
    <property type="match status" value="1"/>
</dbReference>
<feature type="domain" description="ABC transporter" evidence="5">
    <location>
        <begin position="3"/>
        <end position="233"/>
    </location>
</feature>
<dbReference type="SUPFAM" id="SSF52540">
    <property type="entry name" value="P-loop containing nucleoside triphosphate hydrolases"/>
    <property type="match status" value="1"/>
</dbReference>
<evidence type="ECO:0000256" key="4">
    <source>
        <dbReference type="ARBA" id="ARBA00022840"/>
    </source>
</evidence>
<dbReference type="Gene3D" id="3.40.50.300">
    <property type="entry name" value="P-loop containing nucleotide triphosphate hydrolases"/>
    <property type="match status" value="1"/>
</dbReference>
<dbReference type="AlphaFoldDB" id="A0A8J2ZIQ6"/>
<dbReference type="GO" id="GO:0140359">
    <property type="term" value="F:ABC-type transporter activity"/>
    <property type="evidence" value="ECO:0007669"/>
    <property type="project" value="UniProtKB-ARBA"/>
</dbReference>
<gene>
    <name evidence="6" type="ORF">GCM10011415_14780</name>
</gene>
<dbReference type="PANTHER" id="PTHR42781:SF4">
    <property type="entry name" value="SPERMIDINE_PUTRESCINE IMPORT ATP-BINDING PROTEIN POTA"/>
    <property type="match status" value="1"/>
</dbReference>
<dbReference type="EMBL" id="BMJV01000002">
    <property type="protein sequence ID" value="GGG68616.1"/>
    <property type="molecule type" value="Genomic_DNA"/>
</dbReference>
<dbReference type="RefSeq" id="WP_188789573.1">
    <property type="nucleotide sequence ID" value="NZ_BMJV01000002.1"/>
</dbReference>
<keyword evidence="4" id="KW-0067">ATP-binding</keyword>
<keyword evidence="3" id="KW-0547">Nucleotide-binding</keyword>
<dbReference type="InterPro" id="IPR003593">
    <property type="entry name" value="AAA+_ATPase"/>
</dbReference>
<protein>
    <submittedName>
        <fullName evidence="6">Polyamine-transporting ATPase</fullName>
    </submittedName>
</protein>
<dbReference type="InterPro" id="IPR017871">
    <property type="entry name" value="ABC_transporter-like_CS"/>
</dbReference>
<evidence type="ECO:0000256" key="1">
    <source>
        <dbReference type="ARBA" id="ARBA00005417"/>
    </source>
</evidence>
<dbReference type="InterPro" id="IPR003439">
    <property type="entry name" value="ABC_transporter-like_ATP-bd"/>
</dbReference>
<evidence type="ECO:0000313" key="7">
    <source>
        <dbReference type="Proteomes" id="UP000617145"/>
    </source>
</evidence>
<dbReference type="Pfam" id="PF00005">
    <property type="entry name" value="ABC_tran"/>
    <property type="match status" value="1"/>
</dbReference>
<dbReference type="GO" id="GO:0005524">
    <property type="term" value="F:ATP binding"/>
    <property type="evidence" value="ECO:0007669"/>
    <property type="project" value="UniProtKB-KW"/>
</dbReference>
<evidence type="ECO:0000313" key="6">
    <source>
        <dbReference type="EMBL" id="GGG68616.1"/>
    </source>
</evidence>
<dbReference type="PROSITE" id="PS50893">
    <property type="entry name" value="ABC_TRANSPORTER_2"/>
    <property type="match status" value="1"/>
</dbReference>
<evidence type="ECO:0000256" key="2">
    <source>
        <dbReference type="ARBA" id="ARBA00022448"/>
    </source>
</evidence>
<dbReference type="PANTHER" id="PTHR42781">
    <property type="entry name" value="SPERMIDINE/PUTRESCINE IMPORT ATP-BINDING PROTEIN POTA"/>
    <property type="match status" value="1"/>
</dbReference>
<evidence type="ECO:0000256" key="3">
    <source>
        <dbReference type="ARBA" id="ARBA00022741"/>
    </source>
</evidence>
<comment type="similarity">
    <text evidence="1">Belongs to the ABC transporter superfamily.</text>
</comment>
<dbReference type="Pfam" id="PF08402">
    <property type="entry name" value="TOBE_2"/>
    <property type="match status" value="1"/>
</dbReference>
<reference evidence="6" key="2">
    <citation type="submission" date="2020-09" db="EMBL/GenBank/DDBJ databases">
        <authorList>
            <person name="Sun Q."/>
            <person name="Zhou Y."/>
        </authorList>
    </citation>
    <scope>NUCLEOTIDE SEQUENCE</scope>
    <source>
        <strain evidence="6">CGMCC 1.15762</strain>
    </source>
</reference>
<dbReference type="GO" id="GO:0043190">
    <property type="term" value="C:ATP-binding cassette (ABC) transporter complex"/>
    <property type="evidence" value="ECO:0007669"/>
    <property type="project" value="InterPro"/>
</dbReference>
<dbReference type="SUPFAM" id="SSF50331">
    <property type="entry name" value="MOP-like"/>
    <property type="match status" value="1"/>
</dbReference>
<comment type="caution">
    <text evidence="6">The sequence shown here is derived from an EMBL/GenBank/DDBJ whole genome shotgun (WGS) entry which is preliminary data.</text>
</comment>
<dbReference type="InterPro" id="IPR027417">
    <property type="entry name" value="P-loop_NTPase"/>
</dbReference>
<dbReference type="InterPro" id="IPR050093">
    <property type="entry name" value="ABC_SmlMolc_Importer"/>
</dbReference>
<dbReference type="InterPro" id="IPR008995">
    <property type="entry name" value="Mo/tungstate-bd_C_term_dom"/>
</dbReference>
<dbReference type="InterPro" id="IPR013611">
    <property type="entry name" value="Transp-assoc_OB_typ2"/>
</dbReference>
<accession>A0A8J2ZIQ6</accession>
<reference evidence="6" key="1">
    <citation type="journal article" date="2014" name="Int. J. Syst. Evol. Microbiol.">
        <title>Complete genome sequence of Corynebacterium casei LMG S-19264T (=DSM 44701T), isolated from a smear-ripened cheese.</title>
        <authorList>
            <consortium name="US DOE Joint Genome Institute (JGI-PGF)"/>
            <person name="Walter F."/>
            <person name="Albersmeier A."/>
            <person name="Kalinowski J."/>
            <person name="Ruckert C."/>
        </authorList>
    </citation>
    <scope>NUCLEOTIDE SEQUENCE</scope>
    <source>
        <strain evidence="6">CGMCC 1.15762</strain>
    </source>
</reference>
<dbReference type="PROSITE" id="PS00211">
    <property type="entry name" value="ABC_TRANSPORTER_1"/>
    <property type="match status" value="1"/>
</dbReference>
<dbReference type="Proteomes" id="UP000617145">
    <property type="component" value="Unassembled WGS sequence"/>
</dbReference>
<evidence type="ECO:0000259" key="5">
    <source>
        <dbReference type="PROSITE" id="PS50893"/>
    </source>
</evidence>
<dbReference type="GO" id="GO:0016887">
    <property type="term" value="F:ATP hydrolysis activity"/>
    <property type="evidence" value="ECO:0007669"/>
    <property type="project" value="InterPro"/>
</dbReference>
<proteinExistence type="inferred from homology"/>
<name>A0A8J2ZIQ6_9RHOB</name>
<organism evidence="6 7">
    <name type="scientific">Salipiger pallidus</name>
    <dbReference type="NCBI Taxonomy" id="1775170"/>
    <lineage>
        <taxon>Bacteria</taxon>
        <taxon>Pseudomonadati</taxon>
        <taxon>Pseudomonadota</taxon>
        <taxon>Alphaproteobacteria</taxon>
        <taxon>Rhodobacterales</taxon>
        <taxon>Roseobacteraceae</taxon>
        <taxon>Salipiger</taxon>
    </lineage>
</organism>
<dbReference type="FunFam" id="3.40.50.300:FF:000042">
    <property type="entry name" value="Maltose/maltodextrin ABC transporter, ATP-binding protein"/>
    <property type="match status" value="1"/>
</dbReference>
<keyword evidence="7" id="KW-1185">Reference proteome</keyword>
<sequence length="356" mass="39221">MYLQIKDVSKTFGTFTALSGVDLSIEKNEFVSLLGPSGSGKSTLLRLIAGLEQPTTGQVLIDGQDVTALPPYQRGIAMVFQDFLLFPHMTVRENLLFPLRMLRMNRDDAEERIDWCCRILSLTALKDRFPNQLSGGQQQRVALGRGLVCRPKVLLLDEPLANLDRELRRDMEIEIRSYQIQLGIPFVYVTHNQEEALSMSDKIAVVNKGGIEDFAEKSAVYDRPKTRFIAQFVGRSNVFTGPVEAATEGKAIQWHGQRIALGQALNDSNASSASAYIKIEDTLIEAANANPSGKIAGTLRDVIFRGQYAEYLVTVDGGQEVVASSIDSATRVKPGDPVLLSWDTAKLDVFPDEVAA</sequence>
<keyword evidence="2" id="KW-0813">Transport</keyword>